<feature type="region of interest" description="Disordered" evidence="1">
    <location>
        <begin position="654"/>
        <end position="687"/>
    </location>
</feature>
<evidence type="ECO:0000313" key="3">
    <source>
        <dbReference type="EMBL" id="AAM37930.1"/>
    </source>
</evidence>
<feature type="region of interest" description="Disordered" evidence="1">
    <location>
        <begin position="196"/>
        <end position="268"/>
    </location>
</feature>
<evidence type="ECO:0000313" key="4">
    <source>
        <dbReference type="Proteomes" id="UP000000576"/>
    </source>
</evidence>
<keyword evidence="2" id="KW-0472">Membrane</keyword>
<name>A0AAI8ETK8_XANAC</name>
<sequence length="974" mass="102457">MGVLLERGGSTAGLLCRRVLAHRQLRQAIHAAACILPIRRGGTQWRAFSGINRATRGWAGAFVYGIACSSQQDWMERTGAPSPLCTGWSLLMRVQRSIAQHLVTRDCAAVETPPAAESPQDRQGWPLGLNALQTRPLPRHTHRDESERRVHHGDANARVAEAETAYDVFVVAKYVADPLHGTADKTAELINDIPRRGEPEHSAEAGESAHPPAHPPADHAAAPDGHPSHPPQTAHPAQPHAAHAPHAPTPEGHQAPHAGAGHPADPQAVGHAKEGVLHALAEEGAPAGAFDLAMSLGISGAMLPLSSLAIYAAYKETREVAEQRTHLRQRERRLRLEQAALQSALGTAAPSGAANAHAHALSEAIDTNAYLQRRNARDGAIAATSMASAGVIFTKAASELGIQGGLAIASKSANAAGLVGHSAAAAGAASAAGIAGSFVLAPLASVAATALGGTSLHQSRRERARVAVDVGRVERFLQDLEPSELSPGAQRYQYFVSTKLGKYDRFAHRFNQWNKGFVVGGITYTASTLTKVGVSAAVVAGATVAAPVGTGLIIGAGLLGAATMGVGSHQFLLAHGKQKRYRRYQTEDMPGVDRALLAVADLLPAREAESAAVQETPNVADQLQPTALGVALTPVAEESAGSEEDDIVAEADPGLEPKHRQGASAAGDAQPAMPQPDASAADARAAGNAVPQHGFELRSALYACIDGQEKALDAFLQSGADDLQKLHPAKPRSTDQSKGSGRAAHAAPLSRRVNAALRAAANYGRAVVTGKPHQARGKAMRSHAKHSAVLTETALAQWLQTPGSVKSQIAYMQCCLELQTKYLDAKLGAQADLPQPDVHDDPHSHGQTPVATVDRAPERLLAQLHQVRTRDDTQQRAVSLMLQELEMAEQELANPDARSQARAAARMPGLQQRLIRVLTSNAIVPQEGVAGFARFCMKQARQHTTHVRGTLLATEVQAARIREQAAAATPASTT</sequence>
<feature type="region of interest" description="Disordered" evidence="1">
    <location>
        <begin position="133"/>
        <end position="152"/>
    </location>
</feature>
<feature type="compositionally biased region" description="Low complexity" evidence="1">
    <location>
        <begin position="218"/>
        <end position="268"/>
    </location>
</feature>
<accession>A0AAI8ETK8</accession>
<keyword evidence="2" id="KW-0812">Transmembrane</keyword>
<dbReference type="AlphaFoldDB" id="A0AAI8ETK8"/>
<reference evidence="3 4" key="1">
    <citation type="journal article" date="2002" name="Nature">
        <title>Comparison of the genomes of two Xanthomonas pathogens with differing host specificities.</title>
        <authorList>
            <person name="da Silva A.C."/>
            <person name="Ferro J.A."/>
            <person name="Reinach F.C."/>
            <person name="Farah C.S."/>
            <person name="Furlan L.R."/>
            <person name="Quaggio R.B."/>
            <person name="Monteiro-Vitorello C.B."/>
            <person name="Van Sluys M.A."/>
            <person name="Almeida N.F."/>
            <person name="Alves L.M."/>
            <person name="do Amaral A.M."/>
            <person name="Bertolini M.C."/>
            <person name="Camargo L.E."/>
            <person name="Camarotte G."/>
            <person name="Cannavan F."/>
            <person name="Cardozo J."/>
            <person name="Chambergo F."/>
            <person name="Ciapina L.P."/>
            <person name="Cicarelli R.M."/>
            <person name="Coutinho L.L."/>
            <person name="Cursino-Santos J.R."/>
            <person name="El-Dorry H."/>
            <person name="Faria J.B."/>
            <person name="Ferreira A.J."/>
            <person name="Ferreira R.C."/>
            <person name="Ferro M.I."/>
            <person name="Formighieri E.F."/>
            <person name="Franco M.C."/>
            <person name="Greggio C.C."/>
            <person name="Gruber A."/>
            <person name="Katsuyama A.M."/>
            <person name="Kishi L.T."/>
            <person name="Leite R.P."/>
            <person name="Lemos E.G."/>
            <person name="Lemos M.V."/>
            <person name="Locali E.C."/>
            <person name="Machado M.A."/>
            <person name="Madeira A.M."/>
            <person name="Martinez-Rossi N.M."/>
            <person name="Martins E.C."/>
            <person name="Meidanis J."/>
            <person name="Menck C.F."/>
            <person name="Miyaki C.Y."/>
            <person name="Moon D.H."/>
            <person name="Moreira L.M."/>
            <person name="Novo M.T."/>
            <person name="Okura V.K."/>
            <person name="Oliveira M.C."/>
            <person name="Oliveira V.R."/>
            <person name="Pereira H.A."/>
            <person name="Rossi A."/>
            <person name="Sena J.A."/>
            <person name="Silva C."/>
            <person name="de Souza R.F."/>
            <person name="Spinola L.A."/>
            <person name="Takita M.A."/>
            <person name="Tamura R.E."/>
            <person name="Teixeira E.C."/>
            <person name="Tezza R.I."/>
            <person name="Trindade dos Santos M."/>
            <person name="Truffi D."/>
            <person name="Tsai S.M."/>
            <person name="White F.F."/>
            <person name="Setubal J.C."/>
            <person name="Kitajima J.P."/>
        </authorList>
    </citation>
    <scope>NUCLEOTIDE SEQUENCE [LARGE SCALE GENOMIC DNA]</scope>
    <source>
        <strain evidence="3 4">306</strain>
    </source>
</reference>
<feature type="transmembrane region" description="Helical" evidence="2">
    <location>
        <begin position="517"/>
        <end position="546"/>
    </location>
</feature>
<dbReference type="EMBL" id="AE008923">
    <property type="protein sequence ID" value="AAM37930.1"/>
    <property type="molecule type" value="Genomic_DNA"/>
</dbReference>
<evidence type="ECO:0008006" key="5">
    <source>
        <dbReference type="Google" id="ProtNLM"/>
    </source>
</evidence>
<dbReference type="NCBIfam" id="NF041350">
    <property type="entry name" value="XopK"/>
    <property type="match status" value="1"/>
</dbReference>
<evidence type="ECO:0000256" key="2">
    <source>
        <dbReference type="SAM" id="Phobius"/>
    </source>
</evidence>
<dbReference type="Proteomes" id="UP000000576">
    <property type="component" value="Chromosome"/>
</dbReference>
<feature type="region of interest" description="Disordered" evidence="1">
    <location>
        <begin position="725"/>
        <end position="749"/>
    </location>
</feature>
<proteinExistence type="predicted"/>
<feature type="compositionally biased region" description="Basic and acidic residues" evidence="1">
    <location>
        <begin position="142"/>
        <end position="152"/>
    </location>
</feature>
<gene>
    <name evidence="3" type="ordered locus">XAC3085</name>
</gene>
<dbReference type="KEGG" id="xac:XAC3085"/>
<protein>
    <recommendedName>
        <fullName evidence="5">Type III secretion system effector protein XopK</fullName>
    </recommendedName>
</protein>
<organism evidence="3 4">
    <name type="scientific">Xanthomonas axonopodis pv. citri (strain 306)</name>
    <dbReference type="NCBI Taxonomy" id="190486"/>
    <lineage>
        <taxon>Bacteria</taxon>
        <taxon>Pseudomonadati</taxon>
        <taxon>Pseudomonadota</taxon>
        <taxon>Gammaproteobacteria</taxon>
        <taxon>Lysobacterales</taxon>
        <taxon>Lysobacteraceae</taxon>
        <taxon>Xanthomonas</taxon>
    </lineage>
</organism>
<feature type="compositionally biased region" description="Low complexity" evidence="1">
    <location>
        <begin position="678"/>
        <end position="687"/>
    </location>
</feature>
<keyword evidence="2" id="KW-1133">Transmembrane helix</keyword>
<evidence type="ECO:0000256" key="1">
    <source>
        <dbReference type="SAM" id="MobiDB-lite"/>
    </source>
</evidence>